<keyword evidence="1" id="KW-1133">Transmembrane helix</keyword>
<evidence type="ECO:0000256" key="1">
    <source>
        <dbReference type="SAM" id="Phobius"/>
    </source>
</evidence>
<dbReference type="Proteomes" id="UP001596145">
    <property type="component" value="Unassembled WGS sequence"/>
</dbReference>
<evidence type="ECO:0000313" key="3">
    <source>
        <dbReference type="Proteomes" id="UP001596145"/>
    </source>
</evidence>
<dbReference type="EMBL" id="JBHSKV010000010">
    <property type="protein sequence ID" value="MFC5134680.1"/>
    <property type="molecule type" value="Genomic_DNA"/>
</dbReference>
<keyword evidence="1" id="KW-0472">Membrane</keyword>
<keyword evidence="3" id="KW-1185">Reference proteome</keyword>
<dbReference type="RefSeq" id="WP_122106206.1">
    <property type="nucleotide sequence ID" value="NZ_JBHSKV010000010.1"/>
</dbReference>
<keyword evidence="1" id="KW-0812">Transmembrane</keyword>
<feature type="transmembrane region" description="Helical" evidence="1">
    <location>
        <begin position="50"/>
        <end position="72"/>
    </location>
</feature>
<protein>
    <recommendedName>
        <fullName evidence="4">Preprotein translocase subunit SecE</fullName>
    </recommendedName>
</protein>
<sequence>METDANGDSASAPSDEELGGIAGALARTSETIQGWIETVKPEDPDRIERVVKFLLSVLLTVMFIYWILAYQFDVVWFEF</sequence>
<accession>A0ABD5QR51</accession>
<dbReference type="AlphaFoldDB" id="A0ABD5QR51"/>
<reference evidence="2 3" key="1">
    <citation type="journal article" date="2019" name="Int. J. Syst. Evol. Microbiol.">
        <title>The Global Catalogue of Microorganisms (GCM) 10K type strain sequencing project: providing services to taxonomists for standard genome sequencing and annotation.</title>
        <authorList>
            <consortium name="The Broad Institute Genomics Platform"/>
            <consortium name="The Broad Institute Genome Sequencing Center for Infectious Disease"/>
            <person name="Wu L."/>
            <person name="Ma J."/>
        </authorList>
    </citation>
    <scope>NUCLEOTIDE SEQUENCE [LARGE SCALE GENOMIC DNA]</scope>
    <source>
        <strain evidence="2 3">CGMCC 1.16026</strain>
    </source>
</reference>
<organism evidence="2 3">
    <name type="scientific">Halorubrum glutamatedens</name>
    <dbReference type="NCBI Taxonomy" id="2707018"/>
    <lineage>
        <taxon>Archaea</taxon>
        <taxon>Methanobacteriati</taxon>
        <taxon>Methanobacteriota</taxon>
        <taxon>Stenosarchaea group</taxon>
        <taxon>Halobacteria</taxon>
        <taxon>Halobacteriales</taxon>
        <taxon>Haloferacaceae</taxon>
        <taxon>Halorubrum</taxon>
    </lineage>
</organism>
<name>A0ABD5QR51_9EURY</name>
<proteinExistence type="predicted"/>
<evidence type="ECO:0008006" key="4">
    <source>
        <dbReference type="Google" id="ProtNLM"/>
    </source>
</evidence>
<gene>
    <name evidence="2" type="ORF">ACFPJA_08090</name>
</gene>
<comment type="caution">
    <text evidence="2">The sequence shown here is derived from an EMBL/GenBank/DDBJ whole genome shotgun (WGS) entry which is preliminary data.</text>
</comment>
<evidence type="ECO:0000313" key="2">
    <source>
        <dbReference type="EMBL" id="MFC5134680.1"/>
    </source>
</evidence>